<gene>
    <name evidence="2" type="ORF">SAMN04488523_102336</name>
</gene>
<name>A0A1I1V168_9RHOB</name>
<dbReference type="OrthoDB" id="517867at2"/>
<dbReference type="Gene3D" id="3.30.2130.10">
    <property type="entry name" value="VC0802-like"/>
    <property type="match status" value="1"/>
</dbReference>
<organism evidence="2 3">
    <name type="scientific">Sulfitobacter brevis</name>
    <dbReference type="NCBI Taxonomy" id="74348"/>
    <lineage>
        <taxon>Bacteria</taxon>
        <taxon>Pseudomonadati</taxon>
        <taxon>Pseudomonadota</taxon>
        <taxon>Alphaproteobacteria</taxon>
        <taxon>Rhodobacterales</taxon>
        <taxon>Roseobacteraceae</taxon>
        <taxon>Sulfitobacter</taxon>
    </lineage>
</organism>
<dbReference type="InterPro" id="IPR018717">
    <property type="entry name" value="DUF2241"/>
</dbReference>
<dbReference type="SUPFAM" id="SSF55021">
    <property type="entry name" value="ACT-like"/>
    <property type="match status" value="2"/>
</dbReference>
<sequence length="136" mass="14482">MPEVAHSAHDMISGMTPTLKPGVFVFITTTDPAMFEVLSSSAISSFKEEEGMSLLVPIEVAEKSNFEIDHPMRCITLNVYSSLEGVGLTAAVSTALEKADIPCNMIAAFHHDHVFVPSDMGQKAMEVLAALQSAGG</sequence>
<dbReference type="Pfam" id="PF10000">
    <property type="entry name" value="ACT_3"/>
    <property type="match status" value="1"/>
</dbReference>
<evidence type="ECO:0000259" key="1">
    <source>
        <dbReference type="Pfam" id="PF10000"/>
    </source>
</evidence>
<dbReference type="AlphaFoldDB" id="A0A1I1V168"/>
<dbReference type="Proteomes" id="UP000198977">
    <property type="component" value="Unassembled WGS sequence"/>
</dbReference>
<dbReference type="EMBL" id="FOMW01000002">
    <property type="protein sequence ID" value="SFD76822.1"/>
    <property type="molecule type" value="Genomic_DNA"/>
</dbReference>
<proteinExistence type="predicted"/>
<accession>A0A1I1V168</accession>
<reference evidence="2 3" key="1">
    <citation type="submission" date="2016-10" db="EMBL/GenBank/DDBJ databases">
        <authorList>
            <person name="de Groot N.N."/>
        </authorList>
    </citation>
    <scope>NUCLEOTIDE SEQUENCE [LARGE SCALE GENOMIC DNA]</scope>
    <source>
        <strain evidence="2 3">DSM 11443</strain>
    </source>
</reference>
<evidence type="ECO:0000313" key="2">
    <source>
        <dbReference type="EMBL" id="SFD76822.1"/>
    </source>
</evidence>
<feature type="domain" description="DUF2241" evidence="1">
    <location>
        <begin position="10"/>
        <end position="73"/>
    </location>
</feature>
<evidence type="ECO:0000313" key="3">
    <source>
        <dbReference type="Proteomes" id="UP000198977"/>
    </source>
</evidence>
<dbReference type="RefSeq" id="WP_093922553.1">
    <property type="nucleotide sequence ID" value="NZ_FOMW01000002.1"/>
</dbReference>
<keyword evidence="3" id="KW-1185">Reference proteome</keyword>
<dbReference type="STRING" id="74348.SAMN04488523_102336"/>
<dbReference type="PANTHER" id="PTHR39199:SF1">
    <property type="entry name" value="BLR5128 PROTEIN"/>
    <property type="match status" value="1"/>
</dbReference>
<dbReference type="InterPro" id="IPR045865">
    <property type="entry name" value="ACT-like_dom_sf"/>
</dbReference>
<protein>
    <recommendedName>
        <fullName evidence="1">DUF2241 domain-containing protein</fullName>
    </recommendedName>
</protein>
<dbReference type="PANTHER" id="PTHR39199">
    <property type="entry name" value="BLR5128 PROTEIN"/>
    <property type="match status" value="1"/>
</dbReference>